<organism evidence="2 3">
    <name type="scientific">Gemmobacter nanjingensis</name>
    <dbReference type="NCBI Taxonomy" id="488454"/>
    <lineage>
        <taxon>Bacteria</taxon>
        <taxon>Pseudomonadati</taxon>
        <taxon>Pseudomonadota</taxon>
        <taxon>Alphaproteobacteria</taxon>
        <taxon>Rhodobacterales</taxon>
        <taxon>Paracoccaceae</taxon>
        <taxon>Gemmobacter</taxon>
    </lineage>
</organism>
<comment type="caution">
    <text evidence="2">The sequence shown here is derived from an EMBL/GenBank/DDBJ whole genome shotgun (WGS) entry which is preliminary data.</text>
</comment>
<evidence type="ECO:0000313" key="2">
    <source>
        <dbReference type="EMBL" id="GHC22874.1"/>
    </source>
</evidence>
<proteinExistence type="predicted"/>
<feature type="compositionally biased region" description="Basic and acidic residues" evidence="1">
    <location>
        <begin position="1"/>
        <end position="10"/>
    </location>
</feature>
<evidence type="ECO:0000313" key="3">
    <source>
        <dbReference type="Proteomes" id="UP000658305"/>
    </source>
</evidence>
<keyword evidence="3" id="KW-1185">Reference proteome</keyword>
<feature type="region of interest" description="Disordered" evidence="1">
    <location>
        <begin position="1"/>
        <end position="69"/>
    </location>
</feature>
<gene>
    <name evidence="2" type="ORF">GCM10007291_22820</name>
</gene>
<protein>
    <submittedName>
        <fullName evidence="2">Uncharacterized protein</fullName>
    </submittedName>
</protein>
<dbReference type="Proteomes" id="UP000658305">
    <property type="component" value="Unassembled WGS sequence"/>
</dbReference>
<accession>A0ABQ3FGV0</accession>
<name>A0ABQ3FGV0_9RHOB</name>
<sequence>MQQPETEHPARQNRYKNQVKESDFTKPSDFVTLSPSKPTPSGQPGCPAQTAATPEVQMKANDTGPLAEPRPEPLVIEMIRQSLNGLIPASPDLMALFDRMEMPR</sequence>
<evidence type="ECO:0000256" key="1">
    <source>
        <dbReference type="SAM" id="MobiDB-lite"/>
    </source>
</evidence>
<reference evidence="3" key="1">
    <citation type="journal article" date="2019" name="Int. J. Syst. Evol. Microbiol.">
        <title>The Global Catalogue of Microorganisms (GCM) 10K type strain sequencing project: providing services to taxonomists for standard genome sequencing and annotation.</title>
        <authorList>
            <consortium name="The Broad Institute Genomics Platform"/>
            <consortium name="The Broad Institute Genome Sequencing Center for Infectious Disease"/>
            <person name="Wu L."/>
            <person name="Ma J."/>
        </authorList>
    </citation>
    <scope>NUCLEOTIDE SEQUENCE [LARGE SCALE GENOMIC DNA]</scope>
    <source>
        <strain evidence="3">KCTC 23298</strain>
    </source>
</reference>
<dbReference type="EMBL" id="BMYI01000006">
    <property type="protein sequence ID" value="GHC22874.1"/>
    <property type="molecule type" value="Genomic_DNA"/>
</dbReference>
<feature type="compositionally biased region" description="Polar residues" evidence="1">
    <location>
        <begin position="31"/>
        <end position="42"/>
    </location>
</feature>